<dbReference type="GO" id="GO:0008713">
    <property type="term" value="F:ADP-heptose-lipopolysaccharide heptosyltransferase activity"/>
    <property type="evidence" value="ECO:0007669"/>
    <property type="project" value="UniProtKB-EC"/>
</dbReference>
<dbReference type="RefSeq" id="WP_100103001.1">
    <property type="nucleotide sequence ID" value="NZ_CAWNMT010000001.1"/>
</dbReference>
<dbReference type="Gene3D" id="3.40.50.2000">
    <property type="entry name" value="Glycogen Phosphorylase B"/>
    <property type="match status" value="2"/>
</dbReference>
<dbReference type="AlphaFoldDB" id="A0A2D3TA09"/>
<evidence type="ECO:0000313" key="6">
    <source>
        <dbReference type="EMBL" id="ATW29336.1"/>
    </source>
</evidence>
<dbReference type="InterPro" id="IPR051199">
    <property type="entry name" value="LPS_LOS_Heptosyltrfase"/>
</dbReference>
<keyword evidence="2 6" id="KW-0808">Transferase</keyword>
<dbReference type="EC" id="2.4.99.24" evidence="4"/>
<dbReference type="NCBIfam" id="NF008162">
    <property type="entry name" value="PRK10916.1"/>
    <property type="match status" value="1"/>
</dbReference>
<evidence type="ECO:0000256" key="1">
    <source>
        <dbReference type="ARBA" id="ARBA00022676"/>
    </source>
</evidence>
<accession>A0A2D3TA09</accession>
<gene>
    <name evidence="6" type="ORF">BJP41_02140</name>
</gene>
<evidence type="ECO:0000313" key="7">
    <source>
        <dbReference type="Proteomes" id="UP000230008"/>
    </source>
</evidence>
<dbReference type="Proteomes" id="UP000230008">
    <property type="component" value="Chromosome"/>
</dbReference>
<dbReference type="SUPFAM" id="SSF53756">
    <property type="entry name" value="UDP-Glycosyltransferase/glycogen phosphorylase"/>
    <property type="match status" value="1"/>
</dbReference>
<dbReference type="EMBL" id="CP017606">
    <property type="protein sequence ID" value="ATW29336.1"/>
    <property type="molecule type" value="Genomic_DNA"/>
</dbReference>
<dbReference type="Pfam" id="PF01075">
    <property type="entry name" value="Glyco_transf_9"/>
    <property type="match status" value="1"/>
</dbReference>
<dbReference type="InterPro" id="IPR002201">
    <property type="entry name" value="Glyco_trans_9"/>
</dbReference>
<evidence type="ECO:0000256" key="2">
    <source>
        <dbReference type="ARBA" id="ARBA00022679"/>
    </source>
</evidence>
<comment type="similarity">
    <text evidence="3">Belongs to the glycosyltransferase 9 family.</text>
</comment>
<protein>
    <recommendedName>
        <fullName evidence="4">lipopolysaccharide heptosyltransferase II</fullName>
        <ecNumber evidence="4">2.4.99.24</ecNumber>
    </recommendedName>
</protein>
<evidence type="ECO:0000256" key="4">
    <source>
        <dbReference type="ARBA" id="ARBA00044042"/>
    </source>
</evidence>
<dbReference type="PANTHER" id="PTHR30160:SF7">
    <property type="entry name" value="ADP-HEPTOSE--LPS HEPTOSYLTRANSFERASE 2"/>
    <property type="match status" value="1"/>
</dbReference>
<dbReference type="NCBIfam" id="TIGR02195">
    <property type="entry name" value="heptsyl_trn_II"/>
    <property type="match status" value="1"/>
</dbReference>
<proteinExistence type="inferred from homology"/>
<dbReference type="GO" id="GO:0005829">
    <property type="term" value="C:cytosol"/>
    <property type="evidence" value="ECO:0007669"/>
    <property type="project" value="TreeGrafter"/>
</dbReference>
<sequence>MKILVIAPSWVGDMMMSHSLYRTLKVLHPNATIDVMAPEWCRALLSRMPEVAQIWTMPIGHGQLALFERRRLGIQLRSERYQRAYILPNSFKSALIPFFARIPHRIGWRGEMRYGLLNDWRILNPAAFPMMVQRYVALADDVADMKTQALSAAHLPQPFLWPQLQVTEKAVAEVKAVFSLKNGTPLIGFCPGAEFGPAKRWPHYHYAALAQTLIEKGYQIVLLGSAQDKHTGHKIRSALNPKAQQHCHDFTGHTSLEQAIDLIAACGAIVTNDSGLMHIAAALNQPLVALYGPSNPDFTPPLSPKAQVIRLISGYHKIRKGDDSEGYHDSLIRITPEQVMAALQTLCDASHPDEAQE</sequence>
<evidence type="ECO:0000256" key="5">
    <source>
        <dbReference type="ARBA" id="ARBA00047503"/>
    </source>
</evidence>
<dbReference type="PANTHER" id="PTHR30160">
    <property type="entry name" value="TETRAACYLDISACCHARIDE 4'-KINASE-RELATED"/>
    <property type="match status" value="1"/>
</dbReference>
<keyword evidence="1" id="KW-0328">Glycosyltransferase</keyword>
<reference evidence="7" key="1">
    <citation type="submission" date="2016-10" db="EMBL/GenBank/DDBJ databases">
        <authorList>
            <person name="Chevignon G."/>
        </authorList>
    </citation>
    <scope>NUCLEOTIDE SEQUENCE [LARGE SCALE GENOMIC DNA]</scope>
    <source>
        <strain evidence="7">A2C</strain>
    </source>
</reference>
<comment type="catalytic activity">
    <reaction evidence="5">
        <text>an L-alpha-D-Hep-(1-&gt;5)-[alpha-Kdo-(2-&gt;4)]-alpha-Kdo-(2-&gt;6)-lipid A + ADP-L-glycero-beta-D-manno-heptose = an L-alpha-D-Hep-(1-&gt;3)-L-alpha-D-Hep-(1-&gt;5)-[alpha-Kdo-(2-&gt;4)]-alpha-Kdo-(2-&gt;6)-lipid A + ADP + H(+)</text>
        <dbReference type="Rhea" id="RHEA:74071"/>
        <dbReference type="ChEBI" id="CHEBI:15378"/>
        <dbReference type="ChEBI" id="CHEBI:61506"/>
        <dbReference type="ChEBI" id="CHEBI:193068"/>
        <dbReference type="ChEBI" id="CHEBI:193069"/>
        <dbReference type="ChEBI" id="CHEBI:456216"/>
        <dbReference type="EC" id="2.4.99.24"/>
    </reaction>
</comment>
<evidence type="ECO:0000256" key="3">
    <source>
        <dbReference type="ARBA" id="ARBA00043995"/>
    </source>
</evidence>
<dbReference type="GO" id="GO:0009244">
    <property type="term" value="P:lipopolysaccharide core region biosynthetic process"/>
    <property type="evidence" value="ECO:0007669"/>
    <property type="project" value="TreeGrafter"/>
</dbReference>
<dbReference type="FunFam" id="3.40.50.2000:FF:000023">
    <property type="entry name" value="ADP-heptose--LPS heptosyltransferase II"/>
    <property type="match status" value="1"/>
</dbReference>
<dbReference type="CDD" id="cd03789">
    <property type="entry name" value="GT9_LPS_heptosyltransferase"/>
    <property type="match status" value="1"/>
</dbReference>
<dbReference type="InterPro" id="IPR011910">
    <property type="entry name" value="RfaF"/>
</dbReference>
<reference evidence="7" key="2">
    <citation type="submission" date="2017-11" db="EMBL/GenBank/DDBJ databases">
        <title>PacBio sequencing of new strain of the secondary endosymbiont Candidatus Hamiltonella defensa.</title>
        <authorList>
            <person name="Strand M.R."/>
            <person name="Oliver K."/>
        </authorList>
    </citation>
    <scope>NUCLEOTIDE SEQUENCE [LARGE SCALE GENOMIC DNA]</scope>
    <source>
        <strain evidence="7">A2C</strain>
    </source>
</reference>
<organism evidence="6 7">
    <name type="scientific">Candidatus Williamhamiltonella defendens</name>
    <dbReference type="NCBI Taxonomy" id="138072"/>
    <lineage>
        <taxon>Bacteria</taxon>
        <taxon>Pseudomonadati</taxon>
        <taxon>Pseudomonadota</taxon>
        <taxon>Gammaproteobacteria</taxon>
        <taxon>Enterobacterales</taxon>
        <taxon>Enterobacteriaceae</taxon>
        <taxon>aphid secondary symbionts</taxon>
        <taxon>Candidatus Williamhamiltonella</taxon>
    </lineage>
</organism>
<name>A0A2D3TA09_9ENTR</name>